<gene>
    <name evidence="3" type="ORF">NP064_14550</name>
</gene>
<protein>
    <submittedName>
        <fullName evidence="3">Urease accessory protein UreD</fullName>
    </submittedName>
</protein>
<keyword evidence="1" id="KW-0143">Chaperone</keyword>
<reference evidence="3 4" key="1">
    <citation type="submission" date="2022-07" db="EMBL/GenBank/DDBJ databases">
        <title>Novel species in genus cellulomonas.</title>
        <authorList>
            <person name="Ye L."/>
        </authorList>
    </citation>
    <scope>NUCLEOTIDE SEQUENCE [LARGE SCALE GENOMIC DNA]</scope>
    <source>
        <strain evidence="4">zg-Y338</strain>
    </source>
</reference>
<feature type="region of interest" description="Disordered" evidence="2">
    <location>
        <begin position="243"/>
        <end position="266"/>
    </location>
</feature>
<evidence type="ECO:0000256" key="1">
    <source>
        <dbReference type="ARBA" id="ARBA00023186"/>
    </source>
</evidence>
<dbReference type="RefSeq" id="WP_227570132.1">
    <property type="nucleotide sequence ID" value="NZ_CP101988.1"/>
</dbReference>
<dbReference type="Pfam" id="PF01774">
    <property type="entry name" value="UreD"/>
    <property type="match status" value="1"/>
</dbReference>
<accession>A0ABY5KZ51</accession>
<proteinExistence type="predicted"/>
<dbReference type="EMBL" id="CP101988">
    <property type="protein sequence ID" value="UUI74985.1"/>
    <property type="molecule type" value="Genomic_DNA"/>
</dbReference>
<organism evidence="3 4">
    <name type="scientific">Cellulomonas chengniuliangii</name>
    <dbReference type="NCBI Taxonomy" id="2968084"/>
    <lineage>
        <taxon>Bacteria</taxon>
        <taxon>Bacillati</taxon>
        <taxon>Actinomycetota</taxon>
        <taxon>Actinomycetes</taxon>
        <taxon>Micrococcales</taxon>
        <taxon>Cellulomonadaceae</taxon>
        <taxon>Cellulomonas</taxon>
    </lineage>
</organism>
<evidence type="ECO:0000313" key="3">
    <source>
        <dbReference type="EMBL" id="UUI74985.1"/>
    </source>
</evidence>
<sequence length="266" mass="27959">MTRIVVAPGPGRSMLELRSGALAARVLEQDATGARVALVANGALLLAGDVVEVEVDVADGAWLEVVETTGTVAYGGEQRSRWDVDVRLGAGATLTWGALPFVVSDGARTHRRTRARLGEGARALLRETLVLGRAGQAGGDLWSELAAHDAVGPLQVEDLDLSRPARALPGVVSGGSGAAPLTVVDTVLALGWRPTPLAGPSDPWVTYLELERPGAMLRWLGRELHQDTVGDRCLAAWAAELAQPRGDASPTPEPVPLRTTHTKEFA</sequence>
<evidence type="ECO:0000313" key="4">
    <source>
        <dbReference type="Proteomes" id="UP001316189"/>
    </source>
</evidence>
<dbReference type="Proteomes" id="UP001316189">
    <property type="component" value="Chromosome"/>
</dbReference>
<dbReference type="InterPro" id="IPR002669">
    <property type="entry name" value="UreD"/>
</dbReference>
<name>A0ABY5KZ51_9CELL</name>
<keyword evidence="4" id="KW-1185">Reference proteome</keyword>
<evidence type="ECO:0000256" key="2">
    <source>
        <dbReference type="SAM" id="MobiDB-lite"/>
    </source>
</evidence>